<name>A0A1W1YR91_9MICO</name>
<reference evidence="9 10" key="1">
    <citation type="submission" date="2017-04" db="EMBL/GenBank/DDBJ databases">
        <authorList>
            <person name="Afonso C.L."/>
            <person name="Miller P.J."/>
            <person name="Scott M.A."/>
            <person name="Spackman E."/>
            <person name="Goraichik I."/>
            <person name="Dimitrov K.M."/>
            <person name="Suarez D.L."/>
            <person name="Swayne D.E."/>
        </authorList>
    </citation>
    <scope>NUCLEOTIDE SEQUENCE [LARGE SCALE GENOMIC DNA]</scope>
    <source>
        <strain evidence="9 10">CGMCC 1.12511</strain>
    </source>
</reference>
<gene>
    <name evidence="9" type="ORF">SAMN06296429_102296</name>
</gene>
<dbReference type="InterPro" id="IPR000515">
    <property type="entry name" value="MetI-like"/>
</dbReference>
<feature type="transmembrane region" description="Helical" evidence="6">
    <location>
        <begin position="79"/>
        <end position="102"/>
    </location>
</feature>
<feature type="region of interest" description="Disordered" evidence="7">
    <location>
        <begin position="1"/>
        <end position="23"/>
    </location>
</feature>
<keyword evidence="4 6" id="KW-1133">Transmembrane helix</keyword>
<comment type="subcellular location">
    <subcellularLocation>
        <location evidence="6">Cell membrane</location>
        <topology evidence="6">Multi-pass membrane protein</topology>
    </subcellularLocation>
    <subcellularLocation>
        <location evidence="1">Membrane</location>
        <topology evidence="1">Multi-pass membrane protein</topology>
    </subcellularLocation>
</comment>
<dbReference type="GO" id="GO:0006865">
    <property type="term" value="P:amino acid transport"/>
    <property type="evidence" value="ECO:0007669"/>
    <property type="project" value="UniProtKB-KW"/>
</dbReference>
<feature type="transmembrane region" description="Helical" evidence="6">
    <location>
        <begin position="284"/>
        <end position="305"/>
    </location>
</feature>
<dbReference type="PROSITE" id="PS50928">
    <property type="entry name" value="ABC_TM1"/>
    <property type="match status" value="1"/>
</dbReference>
<keyword evidence="3" id="KW-0029">Amino-acid transport</keyword>
<feature type="transmembrane region" description="Helical" evidence="6">
    <location>
        <begin position="122"/>
        <end position="144"/>
    </location>
</feature>
<dbReference type="SUPFAM" id="SSF161098">
    <property type="entry name" value="MetI-like"/>
    <property type="match status" value="1"/>
</dbReference>
<dbReference type="PANTHER" id="PTHR30614">
    <property type="entry name" value="MEMBRANE COMPONENT OF AMINO ACID ABC TRANSPORTER"/>
    <property type="match status" value="1"/>
</dbReference>
<evidence type="ECO:0000256" key="5">
    <source>
        <dbReference type="ARBA" id="ARBA00023136"/>
    </source>
</evidence>
<protein>
    <submittedName>
        <fullName evidence="9">Amino acid ABC transporter membrane protein, PAAT family</fullName>
    </submittedName>
</protein>
<dbReference type="OrthoDB" id="92598at2"/>
<evidence type="ECO:0000313" key="9">
    <source>
        <dbReference type="EMBL" id="SMC38679.1"/>
    </source>
</evidence>
<dbReference type="EMBL" id="FWXN01000002">
    <property type="protein sequence ID" value="SMC38679.1"/>
    <property type="molecule type" value="Genomic_DNA"/>
</dbReference>
<dbReference type="RefSeq" id="WP_084449831.1">
    <property type="nucleotide sequence ID" value="NZ_FWXN01000002.1"/>
</dbReference>
<keyword evidence="5 6" id="KW-0472">Membrane</keyword>
<evidence type="ECO:0000256" key="6">
    <source>
        <dbReference type="RuleBase" id="RU363032"/>
    </source>
</evidence>
<dbReference type="InterPro" id="IPR043429">
    <property type="entry name" value="ArtM/GltK/GlnP/TcyL/YhdX-like"/>
</dbReference>
<evidence type="ECO:0000256" key="2">
    <source>
        <dbReference type="ARBA" id="ARBA00022692"/>
    </source>
</evidence>
<proteinExistence type="inferred from homology"/>
<keyword evidence="6" id="KW-0813">Transport</keyword>
<comment type="similarity">
    <text evidence="6">Belongs to the binding-protein-dependent transport system permease family.</text>
</comment>
<evidence type="ECO:0000256" key="1">
    <source>
        <dbReference type="ARBA" id="ARBA00004141"/>
    </source>
</evidence>
<dbReference type="Proteomes" id="UP000192634">
    <property type="component" value="Unassembled WGS sequence"/>
</dbReference>
<evidence type="ECO:0000259" key="8">
    <source>
        <dbReference type="PROSITE" id="PS50928"/>
    </source>
</evidence>
<dbReference type="GO" id="GO:0055085">
    <property type="term" value="P:transmembrane transport"/>
    <property type="evidence" value="ECO:0007669"/>
    <property type="project" value="InterPro"/>
</dbReference>
<dbReference type="GO" id="GO:0005886">
    <property type="term" value="C:plasma membrane"/>
    <property type="evidence" value="ECO:0007669"/>
    <property type="project" value="UniProtKB-SubCell"/>
</dbReference>
<organism evidence="9 10">
    <name type="scientific">Janibacter indicus</name>
    <dbReference type="NCBI Taxonomy" id="857417"/>
    <lineage>
        <taxon>Bacteria</taxon>
        <taxon>Bacillati</taxon>
        <taxon>Actinomycetota</taxon>
        <taxon>Actinomycetes</taxon>
        <taxon>Micrococcales</taxon>
        <taxon>Intrasporangiaceae</taxon>
        <taxon>Janibacter</taxon>
    </lineage>
</organism>
<dbReference type="Gene3D" id="1.10.3720.10">
    <property type="entry name" value="MetI-like"/>
    <property type="match status" value="1"/>
</dbReference>
<sequence length="338" mass="36510">MSDTSSAAVPPSSDEGGTAPVSEDAGPIDAVPVRHPGRWVALVVIAVIFAMMISSFVTNPRWDIPFALQVMNFNPVLEGLLKGTIIATIGSMIIGVSLGIVIGVMRLSDNPVLKFVGFLYTWFFRGIPRLVLVTLFGTGIGYLYPRFDIGPFPFSQQLAGYLGLSSDLTLFTLNVNQISTTLIWGIIAMGLSEAAYMAEIARAGIMSVDEGQREAAAALGMKPSLSMRRIVLPQAMRVIIPPTGNETIAMLKDTSLLVALPLGTELFNQTSIIGNRTLKIMPTLVAACAWYLILTSLLMVGQYYLERHFGRGYGNTRTQTKDDTTRTRLMGLTIGGGK</sequence>
<feature type="domain" description="ABC transmembrane type-1" evidence="8">
    <location>
        <begin position="81"/>
        <end position="302"/>
    </location>
</feature>
<dbReference type="PANTHER" id="PTHR30614:SF0">
    <property type="entry name" value="L-CYSTINE TRANSPORT SYSTEM PERMEASE PROTEIN TCYL"/>
    <property type="match status" value="1"/>
</dbReference>
<dbReference type="AlphaFoldDB" id="A0A1W1YR91"/>
<dbReference type="CDD" id="cd06261">
    <property type="entry name" value="TM_PBP2"/>
    <property type="match status" value="1"/>
</dbReference>
<evidence type="ECO:0000313" key="10">
    <source>
        <dbReference type="Proteomes" id="UP000192634"/>
    </source>
</evidence>
<evidence type="ECO:0000256" key="3">
    <source>
        <dbReference type="ARBA" id="ARBA00022970"/>
    </source>
</evidence>
<dbReference type="InterPro" id="IPR035906">
    <property type="entry name" value="MetI-like_sf"/>
</dbReference>
<dbReference type="Pfam" id="PF00528">
    <property type="entry name" value="BPD_transp_1"/>
    <property type="match status" value="1"/>
</dbReference>
<evidence type="ECO:0000256" key="4">
    <source>
        <dbReference type="ARBA" id="ARBA00022989"/>
    </source>
</evidence>
<feature type="transmembrane region" description="Helical" evidence="6">
    <location>
        <begin position="39"/>
        <end position="58"/>
    </location>
</feature>
<keyword evidence="2 6" id="KW-0812">Transmembrane</keyword>
<evidence type="ECO:0000256" key="7">
    <source>
        <dbReference type="SAM" id="MobiDB-lite"/>
    </source>
</evidence>
<accession>A0A1W1YR91</accession>